<dbReference type="PROSITE" id="PS51379">
    <property type="entry name" value="4FE4S_FER_2"/>
    <property type="match status" value="2"/>
</dbReference>
<gene>
    <name evidence="8" type="ORF">FJZ47_09140</name>
</gene>
<comment type="function">
    <text evidence="6">Component of a complex that catalyzes the oxidation of glycolate to glyoxylate.</text>
</comment>
<accession>A0A938B291</accession>
<dbReference type="PANTHER" id="PTHR32479:SF17">
    <property type="entry name" value="GLYCOLATE OXIDASE IRON-SULFUR SUBUNIT"/>
    <property type="match status" value="1"/>
</dbReference>
<keyword evidence="5 6" id="KW-0411">Iron-sulfur</keyword>
<dbReference type="GO" id="GO:0051539">
    <property type="term" value="F:4 iron, 4 sulfur cluster binding"/>
    <property type="evidence" value="ECO:0007669"/>
    <property type="project" value="UniProtKB-UniRule"/>
</dbReference>
<keyword evidence="2 6" id="KW-0479">Metal-binding</keyword>
<dbReference type="Gene3D" id="1.10.1060.10">
    <property type="entry name" value="Alpha-helical ferredoxin"/>
    <property type="match status" value="1"/>
</dbReference>
<comment type="cofactor">
    <cofactor evidence="6">
        <name>[4Fe-4S] cluster</name>
        <dbReference type="ChEBI" id="CHEBI:49883"/>
    </cofactor>
    <text evidence="6">Binds 2 [4Fe-4S] clusters.</text>
</comment>
<dbReference type="EC" id="1.1.99.14" evidence="6"/>
<dbReference type="InterPro" id="IPR017900">
    <property type="entry name" value="4Fe4S_Fe_S_CS"/>
</dbReference>
<dbReference type="InterPro" id="IPR017896">
    <property type="entry name" value="4Fe4S_Fe-S-bd"/>
</dbReference>
<dbReference type="SUPFAM" id="SSF46548">
    <property type="entry name" value="alpha-helical ferredoxin"/>
    <property type="match status" value="1"/>
</dbReference>
<feature type="domain" description="4Fe-4S ferredoxin-type" evidence="7">
    <location>
        <begin position="61"/>
        <end position="90"/>
    </location>
</feature>
<evidence type="ECO:0000259" key="7">
    <source>
        <dbReference type="PROSITE" id="PS51379"/>
    </source>
</evidence>
<dbReference type="Pfam" id="PF13183">
    <property type="entry name" value="Fer4_8"/>
    <property type="match status" value="1"/>
</dbReference>
<dbReference type="EMBL" id="VGLS01000230">
    <property type="protein sequence ID" value="MBM3223951.1"/>
    <property type="molecule type" value="Genomic_DNA"/>
</dbReference>
<organism evidence="8 9">
    <name type="scientific">Tectimicrobiota bacterium</name>
    <dbReference type="NCBI Taxonomy" id="2528274"/>
    <lineage>
        <taxon>Bacteria</taxon>
        <taxon>Pseudomonadati</taxon>
        <taxon>Nitrospinota/Tectimicrobiota group</taxon>
        <taxon>Candidatus Tectimicrobiota</taxon>
    </lineage>
</organism>
<dbReference type="PROSITE" id="PS00198">
    <property type="entry name" value="4FE4S_FER_1"/>
    <property type="match status" value="2"/>
</dbReference>
<keyword evidence="4 6" id="KW-0408">Iron</keyword>
<dbReference type="Proteomes" id="UP000712673">
    <property type="component" value="Unassembled WGS sequence"/>
</dbReference>
<dbReference type="InterPro" id="IPR012257">
    <property type="entry name" value="Glc_ox_4Fe-4S"/>
</dbReference>
<evidence type="ECO:0000256" key="4">
    <source>
        <dbReference type="ARBA" id="ARBA00023004"/>
    </source>
</evidence>
<name>A0A938B291_UNCTE</name>
<comment type="catalytic activity">
    <reaction evidence="6">
        <text>(R)-lactate + A = pyruvate + AH2</text>
        <dbReference type="Rhea" id="RHEA:15089"/>
        <dbReference type="ChEBI" id="CHEBI:13193"/>
        <dbReference type="ChEBI" id="CHEBI:15361"/>
        <dbReference type="ChEBI" id="CHEBI:16004"/>
        <dbReference type="ChEBI" id="CHEBI:17499"/>
    </reaction>
</comment>
<protein>
    <recommendedName>
        <fullName evidence="6">Glycolate oxidase iron-sulfur subunit</fullName>
        <ecNumber evidence="6">1.1.99.14</ecNumber>
    </recommendedName>
</protein>
<keyword evidence="6" id="KW-0813">Transport</keyword>
<dbReference type="InterPro" id="IPR004017">
    <property type="entry name" value="Cys_rich_dom"/>
</dbReference>
<dbReference type="PIRSF" id="PIRSF000139">
    <property type="entry name" value="Glc_ox_4Fe-4S"/>
    <property type="match status" value="1"/>
</dbReference>
<proteinExistence type="predicted"/>
<evidence type="ECO:0000256" key="3">
    <source>
        <dbReference type="ARBA" id="ARBA00022737"/>
    </source>
</evidence>
<evidence type="ECO:0000256" key="5">
    <source>
        <dbReference type="ARBA" id="ARBA00023014"/>
    </source>
</evidence>
<feature type="domain" description="4Fe-4S ferredoxin-type" evidence="7">
    <location>
        <begin position="111"/>
        <end position="134"/>
    </location>
</feature>
<comment type="catalytic activity">
    <reaction evidence="6">
        <text>glycolate + A = glyoxylate + AH2</text>
        <dbReference type="Rhea" id="RHEA:21264"/>
        <dbReference type="ChEBI" id="CHEBI:13193"/>
        <dbReference type="ChEBI" id="CHEBI:17499"/>
        <dbReference type="ChEBI" id="CHEBI:29805"/>
        <dbReference type="ChEBI" id="CHEBI:36655"/>
        <dbReference type="EC" id="1.1.99.14"/>
    </reaction>
</comment>
<evidence type="ECO:0000313" key="9">
    <source>
        <dbReference type="Proteomes" id="UP000712673"/>
    </source>
</evidence>
<keyword evidence="3" id="KW-0677">Repeat</keyword>
<comment type="caution">
    <text evidence="8">The sequence shown here is derived from an EMBL/GenBank/DDBJ whole genome shotgun (WGS) entry which is preliminary data.</text>
</comment>
<evidence type="ECO:0000256" key="6">
    <source>
        <dbReference type="PIRNR" id="PIRNR000139"/>
    </source>
</evidence>
<dbReference type="GO" id="GO:0046872">
    <property type="term" value="F:metal ion binding"/>
    <property type="evidence" value="ECO:0007669"/>
    <property type="project" value="UniProtKB-UniRule"/>
</dbReference>
<evidence type="ECO:0000256" key="2">
    <source>
        <dbReference type="ARBA" id="ARBA00022723"/>
    </source>
</evidence>
<reference evidence="8" key="1">
    <citation type="submission" date="2019-03" db="EMBL/GenBank/DDBJ databases">
        <title>Lake Tanganyika Metagenome-Assembled Genomes (MAGs).</title>
        <authorList>
            <person name="Tran P."/>
        </authorList>
    </citation>
    <scope>NUCLEOTIDE SEQUENCE</scope>
    <source>
        <strain evidence="8">K_DeepCast_65m_m2_066</strain>
    </source>
</reference>
<dbReference type="GO" id="GO:0019154">
    <property type="term" value="F:glycolate dehydrogenase activity"/>
    <property type="evidence" value="ECO:0007669"/>
    <property type="project" value="UniProtKB-EC"/>
</dbReference>
<dbReference type="AlphaFoldDB" id="A0A938B291"/>
<evidence type="ECO:0000256" key="1">
    <source>
        <dbReference type="ARBA" id="ARBA00022485"/>
    </source>
</evidence>
<sequence length="480" mass="52526">MMSGGHRPEPCCWRSTNSVLILMECSIPAAIWPDSEGWRRTVLMMHDATATAVPSRTPLQDVLQQAETSCIKCGFCLPTCPTYRLTGHEAASPRGRIDLMQAVADGDLRAHDITRQLDFCLGCRACETACPAGVEFGKLLEAGRAETHSERHGSRLGAWFQRLCLRELLPLPSLVQQVANLLYMYQASGLQRLVRASRILPHYAPTLAAMETLLPSIPTAAARRPLPVETPPIGVEQGRVVLLTGCMMPALMPEVHRATVHVLAANGYRVYVPPAQRCCGALQAHAGELTCAQQLARHNITVFEETNADWVVVNSAGCGALMKEYAHLLRHDPVFALRARALSQRVRDISEVLALAPLRQPLQPVPLRVAYDDPCHLLHGQKIRQQPRELLQQIPALQLLEVPEGGWCCGSAGIYNLTHVDTAQALLARKMAHLAAVAPQLIATGNPGCMLQLRQGVTQHGLPAEVVHPIEVLARAYGYR</sequence>
<keyword evidence="1 6" id="KW-0004">4Fe-4S</keyword>
<dbReference type="Pfam" id="PF02754">
    <property type="entry name" value="CCG"/>
    <property type="match status" value="2"/>
</dbReference>
<evidence type="ECO:0000313" key="8">
    <source>
        <dbReference type="EMBL" id="MBM3223951.1"/>
    </source>
</evidence>
<dbReference type="PANTHER" id="PTHR32479">
    <property type="entry name" value="GLYCOLATE OXIDASE IRON-SULFUR SUBUNIT"/>
    <property type="match status" value="1"/>
</dbReference>
<keyword evidence="6" id="KW-0249">Electron transport</keyword>
<dbReference type="InterPro" id="IPR009051">
    <property type="entry name" value="Helical_ferredxn"/>
</dbReference>